<dbReference type="PROSITE" id="PS50977">
    <property type="entry name" value="HTH_TETR_2"/>
    <property type="match status" value="1"/>
</dbReference>
<gene>
    <name evidence="5" type="ORF">ACFSUN_12770</name>
</gene>
<keyword evidence="6" id="KW-1185">Reference proteome</keyword>
<sequence length="204" mass="24341">MNGNLEMSTQRRNRTKEHLRVSLIELIKEKGYHSITVRDIVDHALYNRSTFYVHYQDKFELTEELMYTMLKGLEESVGRAFIPGRTVSTTNLSTESFSIISYIYDNRYFFELIKYDDTIPGLHNKFPNTILNIYQKQFIFETVNHIPVNMEYFERYTAYGFYGLIMNWIHTGFKQEKEDFINEVIALARTHMQSIKYVGHENNR</sequence>
<feature type="DNA-binding region" description="H-T-H motif" evidence="3">
    <location>
        <begin position="36"/>
        <end position="55"/>
    </location>
</feature>
<organism evidence="5 6">
    <name type="scientific">Oceanobacillus kapialis</name>
    <dbReference type="NCBI Taxonomy" id="481353"/>
    <lineage>
        <taxon>Bacteria</taxon>
        <taxon>Bacillati</taxon>
        <taxon>Bacillota</taxon>
        <taxon>Bacilli</taxon>
        <taxon>Bacillales</taxon>
        <taxon>Bacillaceae</taxon>
        <taxon>Oceanobacillus</taxon>
    </lineage>
</organism>
<dbReference type="Proteomes" id="UP001597451">
    <property type="component" value="Unassembled WGS sequence"/>
</dbReference>
<dbReference type="Gene3D" id="1.10.357.10">
    <property type="entry name" value="Tetracycline Repressor, domain 2"/>
    <property type="match status" value="1"/>
</dbReference>
<evidence type="ECO:0000256" key="1">
    <source>
        <dbReference type="ARBA" id="ARBA00022491"/>
    </source>
</evidence>
<dbReference type="Pfam" id="PF00440">
    <property type="entry name" value="TetR_N"/>
    <property type="match status" value="1"/>
</dbReference>
<dbReference type="InterPro" id="IPR009057">
    <property type="entry name" value="Homeodomain-like_sf"/>
</dbReference>
<dbReference type="InterPro" id="IPR001647">
    <property type="entry name" value="HTH_TetR"/>
</dbReference>
<protein>
    <submittedName>
        <fullName evidence="5">TetR/AcrR family transcriptional regulator</fullName>
    </submittedName>
</protein>
<dbReference type="PANTHER" id="PTHR43479:SF7">
    <property type="entry name" value="TETR-FAMILY TRANSCRIPTIONAL REGULATOR"/>
    <property type="match status" value="1"/>
</dbReference>
<evidence type="ECO:0000259" key="4">
    <source>
        <dbReference type="PROSITE" id="PS50977"/>
    </source>
</evidence>
<reference evidence="6" key="1">
    <citation type="journal article" date="2019" name="Int. J. Syst. Evol. Microbiol.">
        <title>The Global Catalogue of Microorganisms (GCM) 10K type strain sequencing project: providing services to taxonomists for standard genome sequencing and annotation.</title>
        <authorList>
            <consortium name="The Broad Institute Genomics Platform"/>
            <consortium name="The Broad Institute Genome Sequencing Center for Infectious Disease"/>
            <person name="Wu L."/>
            <person name="Ma J."/>
        </authorList>
    </citation>
    <scope>NUCLEOTIDE SEQUENCE [LARGE SCALE GENOMIC DNA]</scope>
    <source>
        <strain evidence="6">TISTR 1858</strain>
    </source>
</reference>
<dbReference type="InterPro" id="IPR039532">
    <property type="entry name" value="TetR_C_Firmicutes"/>
</dbReference>
<dbReference type="PANTHER" id="PTHR43479">
    <property type="entry name" value="ACREF/ENVCD OPERON REPRESSOR-RELATED"/>
    <property type="match status" value="1"/>
</dbReference>
<dbReference type="RefSeq" id="WP_379562444.1">
    <property type="nucleotide sequence ID" value="NZ_JBHUMX010000038.1"/>
</dbReference>
<evidence type="ECO:0000256" key="3">
    <source>
        <dbReference type="PROSITE-ProRule" id="PRU00335"/>
    </source>
</evidence>
<dbReference type="Pfam" id="PF14278">
    <property type="entry name" value="TetR_C_8"/>
    <property type="match status" value="1"/>
</dbReference>
<keyword evidence="2 3" id="KW-0238">DNA-binding</keyword>
<feature type="domain" description="HTH tetR-type" evidence="4">
    <location>
        <begin position="13"/>
        <end position="73"/>
    </location>
</feature>
<evidence type="ECO:0000313" key="5">
    <source>
        <dbReference type="EMBL" id="MFD2629653.1"/>
    </source>
</evidence>
<keyword evidence="1" id="KW-0678">Repressor</keyword>
<evidence type="ECO:0000256" key="2">
    <source>
        <dbReference type="ARBA" id="ARBA00023125"/>
    </source>
</evidence>
<accession>A0ABW5Q232</accession>
<evidence type="ECO:0000313" key="6">
    <source>
        <dbReference type="Proteomes" id="UP001597451"/>
    </source>
</evidence>
<proteinExistence type="predicted"/>
<comment type="caution">
    <text evidence="5">The sequence shown here is derived from an EMBL/GenBank/DDBJ whole genome shotgun (WGS) entry which is preliminary data.</text>
</comment>
<dbReference type="EMBL" id="JBHUMX010000038">
    <property type="protein sequence ID" value="MFD2629653.1"/>
    <property type="molecule type" value="Genomic_DNA"/>
</dbReference>
<dbReference type="InterPro" id="IPR050624">
    <property type="entry name" value="HTH-type_Tx_Regulator"/>
</dbReference>
<name>A0ABW5Q232_9BACI</name>
<dbReference type="SUPFAM" id="SSF46689">
    <property type="entry name" value="Homeodomain-like"/>
    <property type="match status" value="1"/>
</dbReference>